<feature type="non-terminal residue" evidence="2">
    <location>
        <position position="1"/>
    </location>
</feature>
<organism evidence="2 3">
    <name type="scientific">Clohesyomyces aquaticus</name>
    <dbReference type="NCBI Taxonomy" id="1231657"/>
    <lineage>
        <taxon>Eukaryota</taxon>
        <taxon>Fungi</taxon>
        <taxon>Dikarya</taxon>
        <taxon>Ascomycota</taxon>
        <taxon>Pezizomycotina</taxon>
        <taxon>Dothideomycetes</taxon>
        <taxon>Pleosporomycetidae</taxon>
        <taxon>Pleosporales</taxon>
        <taxon>Lindgomycetaceae</taxon>
        <taxon>Clohesyomyces</taxon>
    </lineage>
</organism>
<accession>A0A1Y1YIV6</accession>
<proteinExistence type="predicted"/>
<protein>
    <recommendedName>
        <fullName evidence="1">Ubiquitin 3 binding protein But2 C-terminal domain-containing protein</fullName>
    </recommendedName>
</protein>
<dbReference type="Proteomes" id="UP000193144">
    <property type="component" value="Unassembled WGS sequence"/>
</dbReference>
<evidence type="ECO:0000259" key="1">
    <source>
        <dbReference type="Pfam" id="PF09792"/>
    </source>
</evidence>
<dbReference type="EMBL" id="MCFA01000227">
    <property type="protein sequence ID" value="ORX97793.1"/>
    <property type="molecule type" value="Genomic_DNA"/>
</dbReference>
<dbReference type="AlphaFoldDB" id="A0A1Y1YIV6"/>
<dbReference type="InterPro" id="IPR018620">
    <property type="entry name" value="Ubiquitin3-bd_protein_But2_C"/>
</dbReference>
<evidence type="ECO:0000313" key="3">
    <source>
        <dbReference type="Proteomes" id="UP000193144"/>
    </source>
</evidence>
<dbReference type="OrthoDB" id="5356630at2759"/>
<name>A0A1Y1YIV6_9PLEO</name>
<feature type="domain" description="Ubiquitin 3 binding protein But2 C-terminal" evidence="1">
    <location>
        <begin position="42"/>
        <end position="154"/>
    </location>
</feature>
<sequence>TPNPTPTGFAPDAISLYHVNSGSIEYHTTHGLIEKIQGSGADVSTLVTYTFGPTTAGKTCSIVLSFKGTSHTITSTDGSSLYVDIFSSLYYATHDTHDWPNGNGRNVHLGRLKVVDGGVSTVDQDYGLKFPCPTGQTLGYELVPTGDRQHIEWSGNTEGPMMVVS</sequence>
<reference evidence="2 3" key="1">
    <citation type="submission" date="2016-07" db="EMBL/GenBank/DDBJ databases">
        <title>Pervasive Adenine N6-methylation of Active Genes in Fungi.</title>
        <authorList>
            <consortium name="DOE Joint Genome Institute"/>
            <person name="Mondo S.J."/>
            <person name="Dannebaum R.O."/>
            <person name="Kuo R.C."/>
            <person name="Labutti K."/>
            <person name="Haridas S."/>
            <person name="Kuo A."/>
            <person name="Salamov A."/>
            <person name="Ahrendt S.R."/>
            <person name="Lipzen A."/>
            <person name="Sullivan W."/>
            <person name="Andreopoulos W.B."/>
            <person name="Clum A."/>
            <person name="Lindquist E."/>
            <person name="Daum C."/>
            <person name="Ramamoorthy G.K."/>
            <person name="Gryganskyi A."/>
            <person name="Culley D."/>
            <person name="Magnuson J.K."/>
            <person name="James T.Y."/>
            <person name="O'Malley M.A."/>
            <person name="Stajich J.E."/>
            <person name="Spatafora J.W."/>
            <person name="Visel A."/>
            <person name="Grigoriev I.V."/>
        </authorList>
    </citation>
    <scope>NUCLEOTIDE SEQUENCE [LARGE SCALE GENOMIC DNA]</scope>
    <source>
        <strain evidence="2 3">CBS 115471</strain>
    </source>
</reference>
<gene>
    <name evidence="2" type="ORF">BCR34DRAFT_496596</name>
</gene>
<comment type="caution">
    <text evidence="2">The sequence shown here is derived from an EMBL/GenBank/DDBJ whole genome shotgun (WGS) entry which is preliminary data.</text>
</comment>
<dbReference type="Pfam" id="PF09792">
    <property type="entry name" value="But2"/>
    <property type="match status" value="1"/>
</dbReference>
<evidence type="ECO:0000313" key="2">
    <source>
        <dbReference type="EMBL" id="ORX97793.1"/>
    </source>
</evidence>
<keyword evidence="3" id="KW-1185">Reference proteome</keyword>